<evidence type="ECO:0000256" key="1">
    <source>
        <dbReference type="ARBA" id="ARBA00009347"/>
    </source>
</evidence>
<keyword evidence="6" id="KW-1185">Reference proteome</keyword>
<dbReference type="PANTHER" id="PTHR42707:SF2">
    <property type="entry name" value="ACD11 DEHYDROGENASE"/>
    <property type="match status" value="1"/>
</dbReference>
<evidence type="ECO:0000313" key="7">
    <source>
        <dbReference type="RefSeq" id="XP_006812241.1"/>
    </source>
</evidence>
<dbReference type="InterPro" id="IPR052904">
    <property type="entry name" value="Acyl-CoA_dehydrogenase-like"/>
</dbReference>
<name>A0ABM0LWV0_SACKO</name>
<feature type="domain" description="Acyl-CoA dehydrogenase/oxidase C-terminal" evidence="4">
    <location>
        <begin position="284"/>
        <end position="426"/>
    </location>
</feature>
<dbReference type="Gene3D" id="2.40.110.20">
    <property type="match status" value="2"/>
</dbReference>
<dbReference type="Gene3D" id="1.20.140.10">
    <property type="entry name" value="Butyryl-CoA Dehydrogenase, subunit A, domain 3"/>
    <property type="match status" value="1"/>
</dbReference>
<evidence type="ECO:0000256" key="3">
    <source>
        <dbReference type="ARBA" id="ARBA00022827"/>
    </source>
</evidence>
<organism evidence="6 7">
    <name type="scientific">Saccoglossus kowalevskii</name>
    <name type="common">Acorn worm</name>
    <dbReference type="NCBI Taxonomy" id="10224"/>
    <lineage>
        <taxon>Eukaryota</taxon>
        <taxon>Metazoa</taxon>
        <taxon>Hemichordata</taxon>
        <taxon>Enteropneusta</taxon>
        <taxon>Harrimaniidae</taxon>
        <taxon>Saccoglossus</taxon>
    </lineage>
</organism>
<dbReference type="PANTHER" id="PTHR42707">
    <property type="entry name" value="ACYL-COA DEHYDROGENASE"/>
    <property type="match status" value="1"/>
</dbReference>
<evidence type="ECO:0000259" key="4">
    <source>
        <dbReference type="Pfam" id="PF00441"/>
    </source>
</evidence>
<dbReference type="InterPro" id="IPR009100">
    <property type="entry name" value="AcylCoA_DH/oxidase_NM_dom_sf"/>
</dbReference>
<keyword evidence="3" id="KW-0274">FAD</keyword>
<dbReference type="InterPro" id="IPR041504">
    <property type="entry name" value="AidB_N"/>
</dbReference>
<dbReference type="SUPFAM" id="SSF47203">
    <property type="entry name" value="Acyl-CoA dehydrogenase C-terminal domain-like"/>
    <property type="match status" value="1"/>
</dbReference>
<sequence length="427" mass="48015">MNRLKYSGIRTLSRIRMKSTAATVQTENTTIDDRAKTLPFARAKRGPFFQAEAQLENQYLGDAALRAYLKRVVPEKILDQFSPDLERFGQRVATDIYQLGRQCELNQPTVQHFDAWGNRIDELITCPAWKQLHDISADEGLVAIAYEREHGPWSRLYQIAKLYLFSSSSGLYTCPLAMTDGAAQVIDRIPKKEQHPVLMGRAYPRLTSRNPAKFWTSGQWMTERKGGSDGSKGVSLFYLETRNADGKLNGIDIQRLKNKLGTRQLPTAELLLDGTTAQLISQPGRGVASISHMLTITRLHNAIGAVAGMRRILNLARDYSKRRVAFGKMIEDHPVHMQTMARMEMETRASLLLLMESSRLLGLDECNLATDHERLLLRILTPIMKLYTAKQAMSVTSEGLECFGGQGYIEDTGLPGILRDAQVKLIF</sequence>
<dbReference type="InterPro" id="IPR009075">
    <property type="entry name" value="AcylCo_DH/oxidase_C"/>
</dbReference>
<comment type="similarity">
    <text evidence="1">Belongs to the acyl-CoA dehydrogenase family.</text>
</comment>
<feature type="domain" description="Adaptive response protein AidB N-terminal" evidence="5">
    <location>
        <begin position="56"/>
        <end position="197"/>
    </location>
</feature>
<dbReference type="Pfam" id="PF00441">
    <property type="entry name" value="Acyl-CoA_dh_1"/>
    <property type="match status" value="1"/>
</dbReference>
<reference evidence="7" key="1">
    <citation type="submission" date="2025-08" db="UniProtKB">
        <authorList>
            <consortium name="RefSeq"/>
        </authorList>
    </citation>
    <scope>IDENTIFICATION</scope>
    <source>
        <tissue evidence="7">Testes</tissue>
    </source>
</reference>
<dbReference type="RefSeq" id="XP_006812241.1">
    <property type="nucleotide sequence ID" value="XM_006812178.1"/>
</dbReference>
<proteinExistence type="inferred from homology"/>
<dbReference type="GeneID" id="102804393"/>
<evidence type="ECO:0000259" key="5">
    <source>
        <dbReference type="Pfam" id="PF18158"/>
    </source>
</evidence>
<accession>A0ABM0LWV0</accession>
<dbReference type="Gene3D" id="6.10.250.600">
    <property type="match status" value="1"/>
</dbReference>
<gene>
    <name evidence="7" type="primary">LOC102804393</name>
</gene>
<evidence type="ECO:0000256" key="2">
    <source>
        <dbReference type="ARBA" id="ARBA00022630"/>
    </source>
</evidence>
<dbReference type="Pfam" id="PF18158">
    <property type="entry name" value="AidB_N"/>
    <property type="match status" value="1"/>
</dbReference>
<dbReference type="SUPFAM" id="SSF56645">
    <property type="entry name" value="Acyl-CoA dehydrogenase NM domain-like"/>
    <property type="match status" value="1"/>
</dbReference>
<keyword evidence="2" id="KW-0285">Flavoprotein</keyword>
<dbReference type="Proteomes" id="UP000694865">
    <property type="component" value="Unplaced"/>
</dbReference>
<evidence type="ECO:0000313" key="6">
    <source>
        <dbReference type="Proteomes" id="UP000694865"/>
    </source>
</evidence>
<protein>
    <submittedName>
        <fullName evidence="7">Isovaleryl-CoA dehydrogenase, mitochondrial-like</fullName>
    </submittedName>
</protein>
<dbReference type="InterPro" id="IPR036250">
    <property type="entry name" value="AcylCo_DH-like_C"/>
</dbReference>